<dbReference type="EMBL" id="CVRI01000011">
    <property type="protein sequence ID" value="CRK89198.1"/>
    <property type="molecule type" value="Genomic_DNA"/>
</dbReference>
<name>A0A1J1HRU0_9DIPT</name>
<reference evidence="1 2" key="1">
    <citation type="submission" date="2015-04" db="EMBL/GenBank/DDBJ databases">
        <authorList>
            <person name="Syromyatnikov M.Y."/>
            <person name="Popov V.N."/>
        </authorList>
    </citation>
    <scope>NUCLEOTIDE SEQUENCE [LARGE SCALE GENOMIC DNA]</scope>
</reference>
<evidence type="ECO:0000313" key="2">
    <source>
        <dbReference type="Proteomes" id="UP000183832"/>
    </source>
</evidence>
<evidence type="ECO:0000313" key="1">
    <source>
        <dbReference type="EMBL" id="CRK89198.1"/>
    </source>
</evidence>
<accession>A0A1J1HRU0</accession>
<gene>
    <name evidence="1" type="ORF">CLUMA_CG002958</name>
</gene>
<dbReference type="AlphaFoldDB" id="A0A1J1HRU0"/>
<protein>
    <submittedName>
        <fullName evidence="1">CLUMA_CG002958, isoform A</fullName>
    </submittedName>
</protein>
<keyword evidence="2" id="KW-1185">Reference proteome</keyword>
<sequence>MFNRIYFFTLSEQQTICEKSHGEVHTHLSVRRTIFCPGYQAKLCGRINGPKTNIKTSRPSSFIKQILVHLSEGFSLMPASKMLSHE</sequence>
<proteinExistence type="predicted"/>
<dbReference type="Proteomes" id="UP000183832">
    <property type="component" value="Unassembled WGS sequence"/>
</dbReference>
<organism evidence="1 2">
    <name type="scientific">Clunio marinus</name>
    <dbReference type="NCBI Taxonomy" id="568069"/>
    <lineage>
        <taxon>Eukaryota</taxon>
        <taxon>Metazoa</taxon>
        <taxon>Ecdysozoa</taxon>
        <taxon>Arthropoda</taxon>
        <taxon>Hexapoda</taxon>
        <taxon>Insecta</taxon>
        <taxon>Pterygota</taxon>
        <taxon>Neoptera</taxon>
        <taxon>Endopterygota</taxon>
        <taxon>Diptera</taxon>
        <taxon>Nematocera</taxon>
        <taxon>Chironomoidea</taxon>
        <taxon>Chironomidae</taxon>
        <taxon>Clunio</taxon>
    </lineage>
</organism>